<evidence type="ECO:0000256" key="1">
    <source>
        <dbReference type="SAM" id="MobiDB-lite"/>
    </source>
</evidence>
<reference evidence="2" key="1">
    <citation type="journal article" date="2019" name="bioRxiv">
        <title>The Genome of the Zebra Mussel, Dreissena polymorpha: A Resource for Invasive Species Research.</title>
        <authorList>
            <person name="McCartney M.A."/>
            <person name="Auch B."/>
            <person name="Kono T."/>
            <person name="Mallez S."/>
            <person name="Zhang Y."/>
            <person name="Obille A."/>
            <person name="Becker A."/>
            <person name="Abrahante J.E."/>
            <person name="Garbe J."/>
            <person name="Badalamenti J.P."/>
            <person name="Herman A."/>
            <person name="Mangelson H."/>
            <person name="Liachko I."/>
            <person name="Sullivan S."/>
            <person name="Sone E.D."/>
            <person name="Koren S."/>
            <person name="Silverstein K.A.T."/>
            <person name="Beckman K.B."/>
            <person name="Gohl D.M."/>
        </authorList>
    </citation>
    <scope>NUCLEOTIDE SEQUENCE</scope>
    <source>
        <strain evidence="2">Duluth1</strain>
        <tissue evidence="2">Whole animal</tissue>
    </source>
</reference>
<organism evidence="2 3">
    <name type="scientific">Dreissena polymorpha</name>
    <name type="common">Zebra mussel</name>
    <name type="synonym">Mytilus polymorpha</name>
    <dbReference type="NCBI Taxonomy" id="45954"/>
    <lineage>
        <taxon>Eukaryota</taxon>
        <taxon>Metazoa</taxon>
        <taxon>Spiralia</taxon>
        <taxon>Lophotrochozoa</taxon>
        <taxon>Mollusca</taxon>
        <taxon>Bivalvia</taxon>
        <taxon>Autobranchia</taxon>
        <taxon>Heteroconchia</taxon>
        <taxon>Euheterodonta</taxon>
        <taxon>Imparidentia</taxon>
        <taxon>Neoheterodontei</taxon>
        <taxon>Myida</taxon>
        <taxon>Dreissenoidea</taxon>
        <taxon>Dreissenidae</taxon>
        <taxon>Dreissena</taxon>
    </lineage>
</organism>
<reference evidence="2" key="2">
    <citation type="submission" date="2020-11" db="EMBL/GenBank/DDBJ databases">
        <authorList>
            <person name="McCartney M.A."/>
            <person name="Auch B."/>
            <person name="Kono T."/>
            <person name="Mallez S."/>
            <person name="Becker A."/>
            <person name="Gohl D.M."/>
            <person name="Silverstein K.A.T."/>
            <person name="Koren S."/>
            <person name="Bechman K.B."/>
            <person name="Herman A."/>
            <person name="Abrahante J.E."/>
            <person name="Garbe J."/>
        </authorList>
    </citation>
    <scope>NUCLEOTIDE SEQUENCE</scope>
    <source>
        <strain evidence="2">Duluth1</strain>
        <tissue evidence="2">Whole animal</tissue>
    </source>
</reference>
<name>A0A9D4MU34_DREPO</name>
<protein>
    <submittedName>
        <fullName evidence="2">Uncharacterized protein</fullName>
    </submittedName>
</protein>
<dbReference type="EMBL" id="JAIWYP010000001">
    <property type="protein sequence ID" value="KAH3881769.1"/>
    <property type="molecule type" value="Genomic_DNA"/>
</dbReference>
<evidence type="ECO:0000313" key="3">
    <source>
        <dbReference type="Proteomes" id="UP000828390"/>
    </source>
</evidence>
<gene>
    <name evidence="2" type="ORF">DPMN_005696</name>
</gene>
<dbReference type="Proteomes" id="UP000828390">
    <property type="component" value="Unassembled WGS sequence"/>
</dbReference>
<keyword evidence="3" id="KW-1185">Reference proteome</keyword>
<proteinExistence type="predicted"/>
<evidence type="ECO:0000313" key="2">
    <source>
        <dbReference type="EMBL" id="KAH3881769.1"/>
    </source>
</evidence>
<dbReference type="AlphaFoldDB" id="A0A9D4MU34"/>
<accession>A0A9D4MU34</accession>
<feature type="region of interest" description="Disordered" evidence="1">
    <location>
        <begin position="1"/>
        <end position="21"/>
    </location>
</feature>
<sequence>MDPDTKQARHNTYLGNGVSATDGSDEDVNFKLVKAKYAFNTQGQSGKQHPSLLAVN</sequence>
<comment type="caution">
    <text evidence="2">The sequence shown here is derived from an EMBL/GenBank/DDBJ whole genome shotgun (WGS) entry which is preliminary data.</text>
</comment>